<feature type="active site" description="Proton donor; for dehydratase activity" evidence="2">
    <location>
        <position position="780"/>
    </location>
</feature>
<dbReference type="Gene3D" id="3.40.366.10">
    <property type="entry name" value="Malonyl-Coenzyme A Acyl Carrier Protein, domain 2"/>
    <property type="match status" value="1"/>
</dbReference>
<dbReference type="EC" id="2.3.1.41" evidence="4"/>
<dbReference type="PROSITE" id="PS52019">
    <property type="entry name" value="PKS_MFAS_DH"/>
    <property type="match status" value="1"/>
</dbReference>
<dbReference type="RefSeq" id="WP_145289024.1">
    <property type="nucleotide sequence ID" value="NZ_CP036318.1"/>
</dbReference>
<dbReference type="Pfam" id="PF00698">
    <property type="entry name" value="Acyl_transf_1"/>
    <property type="match status" value="1"/>
</dbReference>
<keyword evidence="1 4" id="KW-0808">Transferase</keyword>
<keyword evidence="4" id="KW-0012">Acyltransferase</keyword>
<reference evidence="4 5" key="1">
    <citation type="submission" date="2019-02" db="EMBL/GenBank/DDBJ databases">
        <title>Deep-cultivation of Planctomycetes and their phenomic and genomic characterization uncovers novel biology.</title>
        <authorList>
            <person name="Wiegand S."/>
            <person name="Jogler M."/>
            <person name="Boedeker C."/>
            <person name="Pinto D."/>
            <person name="Vollmers J."/>
            <person name="Rivas-Marin E."/>
            <person name="Kohn T."/>
            <person name="Peeters S.H."/>
            <person name="Heuer A."/>
            <person name="Rast P."/>
            <person name="Oberbeckmann S."/>
            <person name="Bunk B."/>
            <person name="Jeske O."/>
            <person name="Meyerdierks A."/>
            <person name="Storesund J.E."/>
            <person name="Kallscheuer N."/>
            <person name="Luecker S."/>
            <person name="Lage O.M."/>
            <person name="Pohl T."/>
            <person name="Merkel B.J."/>
            <person name="Hornburger P."/>
            <person name="Mueller R.-W."/>
            <person name="Bruemmer F."/>
            <person name="Labrenz M."/>
            <person name="Spormann A.M."/>
            <person name="Op den Camp H."/>
            <person name="Overmann J."/>
            <person name="Amann R."/>
            <person name="Jetten M.S.M."/>
            <person name="Mascher T."/>
            <person name="Medema M.H."/>
            <person name="Devos D.P."/>
            <person name="Kaster A.-K."/>
            <person name="Ovreas L."/>
            <person name="Rohde M."/>
            <person name="Galperin M.Y."/>
            <person name="Jogler C."/>
        </authorList>
    </citation>
    <scope>NUCLEOTIDE SEQUENCE [LARGE SCALE GENOMIC DNA]</scope>
    <source>
        <strain evidence="4 5">Mal33</strain>
    </source>
</reference>
<keyword evidence="5" id="KW-1185">Reference proteome</keyword>
<feature type="domain" description="PKS/mFAS DH" evidence="3">
    <location>
        <begin position="558"/>
        <end position="867"/>
    </location>
</feature>
<evidence type="ECO:0000313" key="5">
    <source>
        <dbReference type="Proteomes" id="UP000316770"/>
    </source>
</evidence>
<evidence type="ECO:0000256" key="1">
    <source>
        <dbReference type="ARBA" id="ARBA00022679"/>
    </source>
</evidence>
<dbReference type="InterPro" id="IPR037143">
    <property type="entry name" value="4-PPantetheinyl_Trfase_dom_sf"/>
</dbReference>
<dbReference type="EMBL" id="CP036318">
    <property type="protein sequence ID" value="QDV58557.1"/>
    <property type="molecule type" value="Genomic_DNA"/>
</dbReference>
<dbReference type="SUPFAM" id="SSF52151">
    <property type="entry name" value="FabD/lysophospholipase-like"/>
    <property type="match status" value="1"/>
</dbReference>
<evidence type="ECO:0000259" key="3">
    <source>
        <dbReference type="PROSITE" id="PS52019"/>
    </source>
</evidence>
<dbReference type="SMART" id="SM00827">
    <property type="entry name" value="PKS_AT"/>
    <property type="match status" value="1"/>
</dbReference>
<dbReference type="SUPFAM" id="SSF56214">
    <property type="entry name" value="4'-phosphopantetheinyl transferase"/>
    <property type="match status" value="2"/>
</dbReference>
<dbReference type="InterPro" id="IPR052568">
    <property type="entry name" value="PKS-FAS_Synthase"/>
</dbReference>
<dbReference type="Pfam" id="PF14765">
    <property type="entry name" value="PS-DH"/>
    <property type="match status" value="1"/>
</dbReference>
<gene>
    <name evidence="4" type="primary">ppsE_2</name>
    <name evidence="4" type="ORF">Mal33_45800</name>
</gene>
<feature type="region of interest" description="C-terminal hotdog fold" evidence="2">
    <location>
        <begin position="719"/>
        <end position="867"/>
    </location>
</feature>
<feature type="region of interest" description="N-terminal hotdog fold" evidence="2">
    <location>
        <begin position="558"/>
        <end position="704"/>
    </location>
</feature>
<dbReference type="Pfam" id="PF01648">
    <property type="entry name" value="ACPS"/>
    <property type="match status" value="1"/>
</dbReference>
<dbReference type="InterPro" id="IPR008278">
    <property type="entry name" value="4-PPantetheinyl_Trfase_dom"/>
</dbReference>
<dbReference type="InterPro" id="IPR049900">
    <property type="entry name" value="PKS_mFAS_DH"/>
</dbReference>
<dbReference type="GO" id="GO:0008897">
    <property type="term" value="F:holo-[acyl-carrier-protein] synthase activity"/>
    <property type="evidence" value="ECO:0007669"/>
    <property type="project" value="InterPro"/>
</dbReference>
<dbReference type="Gene3D" id="3.30.70.250">
    <property type="entry name" value="Malonyl-CoA ACP transacylase, ACP-binding"/>
    <property type="match status" value="1"/>
</dbReference>
<dbReference type="GO" id="GO:0000287">
    <property type="term" value="F:magnesium ion binding"/>
    <property type="evidence" value="ECO:0007669"/>
    <property type="project" value="InterPro"/>
</dbReference>
<organism evidence="4 5">
    <name type="scientific">Rosistilla oblonga</name>
    <dbReference type="NCBI Taxonomy" id="2527990"/>
    <lineage>
        <taxon>Bacteria</taxon>
        <taxon>Pseudomonadati</taxon>
        <taxon>Planctomycetota</taxon>
        <taxon>Planctomycetia</taxon>
        <taxon>Pirellulales</taxon>
        <taxon>Pirellulaceae</taxon>
        <taxon>Rosistilla</taxon>
    </lineage>
</organism>
<evidence type="ECO:0000313" key="4">
    <source>
        <dbReference type="EMBL" id="QDV58557.1"/>
    </source>
</evidence>
<dbReference type="PANTHER" id="PTHR43074">
    <property type="entry name" value="OMEGA-3 POLYUNSATURATED FATTY ACID SYNTHASE PFAB-RELATED"/>
    <property type="match status" value="1"/>
</dbReference>
<name>A0A518IZN7_9BACT</name>
<feature type="active site" description="Proton acceptor; for dehydratase activity" evidence="2">
    <location>
        <position position="590"/>
    </location>
</feature>
<evidence type="ECO:0000256" key="2">
    <source>
        <dbReference type="PROSITE-ProRule" id="PRU01363"/>
    </source>
</evidence>
<dbReference type="InterPro" id="IPR014043">
    <property type="entry name" value="Acyl_transferase_dom"/>
</dbReference>
<sequence length="1140" mass="124727">MTDTNASSDRLKPYVIAAESQPQLVANLRALAGGESATSDPHAPERLLIVADGEEALRLLATRAADRLERRPDKPIHDVGGIYYYPEPLGLSGGIAWLFPGEGAQYLGMLQGLDSQWPEVESVLQQCDGFASQIGPPFHSLRYFIDGWLQDDRDRAEQLLRRLDNAMLSVLSAGWCLSEVAKMLGVPMQAAAGHSAGELAALMTAGSMELTTELPMFANVMNQMEVQSGGGDAELLAVAAAADKVQPVVFQTLSMAGMSDQVMVAMDNCPHQSIVVGRREATRRVREAIEKAGWIVEALSLQQPYHTPMFAPLMDPLRAAFDRVRFRSPDVPLYSCATGERFPDDSDQIRQLSLAHWHNPVRFQSLIQQMYADGVRLFLEVGPRGNISSFVADILRGQPHAAIPMDTPRLSTADQIVHAAAQLAAHHVPIQLEALDPQFRQAQGNSFVQPSPREEVAAAIAAGSDSVMSSHLETMQQLLAEQSDVMQQFLVAKNAGRTIGPRGGRRTTAGNRSRRRLAAAATLPTDDILANESLWSGDEHAFEEAASGGGGGLPRPELPLLGEVSEFEPGMHLVMHRLLDPAIEHYATHHTVGGREVSAIRPEQCGLPVMPMTFTLEMMMEAALQLAPELVVCSISRVQLSRWLAFYERDPITIRIEATLMPSDDDATTRVLVRVMDTGNREEPFGDKPKLAAVGTVTLAAAYPEAPLGQPLELTDAQQCETTLKTMYNNLFHGELFQGVRSLAKIGKQGIESTIEVLPRDELFRDDRPVEFLGDPVLLDVAMHPNAAWHLEQPDQTGRIMLPFEVKSVEFFGPRPAVGTRFECHGSLDEQSPRHFTHSVVSIDGEGRVWNRINGVRLWRFYLPFHEVNFHGPKNVYHLSEEFATQASAADDAIATARFAWLDDLSQPTLLRAAAEVLLSEQEYEDFIDAQIPHAEKVRWVFGRVVAKDAVRRLWHQQHGQRLYMSDIDTRHDDNGRPYALPRRAQHPSAGDVPAADAVMPNISVAHCNKISYAIASTARRVGVAVHPIAEVEEAQLAEALTPEEVSLLSACENRERCFAAILATKKAVAKATGLGLLGDWKNVLVTACDGEGQATAEIAGNLLAQLPAMAGHRWTAELSHDVDGKGDGKILAAVIDATV</sequence>
<protein>
    <submittedName>
        <fullName evidence="4">Phthiocerol/phenolphthiocerol synthesis polyketide synthase type I PpsE</fullName>
        <ecNumber evidence="4">2.3.1.41</ecNumber>
    </submittedName>
</protein>
<dbReference type="Proteomes" id="UP000316770">
    <property type="component" value="Chromosome"/>
</dbReference>
<dbReference type="InterPro" id="IPR001227">
    <property type="entry name" value="Ac_transferase_dom_sf"/>
</dbReference>
<dbReference type="GO" id="GO:0004315">
    <property type="term" value="F:3-oxoacyl-[acyl-carrier-protein] synthase activity"/>
    <property type="evidence" value="ECO:0007669"/>
    <property type="project" value="UniProtKB-EC"/>
</dbReference>
<dbReference type="Gene3D" id="3.10.129.110">
    <property type="entry name" value="Polyketide synthase dehydratase"/>
    <property type="match status" value="1"/>
</dbReference>
<dbReference type="InterPro" id="IPR049551">
    <property type="entry name" value="PKS_DH_C"/>
</dbReference>
<dbReference type="InterPro" id="IPR042104">
    <property type="entry name" value="PKS_dehydratase_sf"/>
</dbReference>
<proteinExistence type="predicted"/>
<dbReference type="InterPro" id="IPR016035">
    <property type="entry name" value="Acyl_Trfase/lysoPLipase"/>
</dbReference>
<dbReference type="PANTHER" id="PTHR43074:SF1">
    <property type="entry name" value="BETA-KETOACYL SYNTHASE FAMILY PROTEIN-RELATED"/>
    <property type="match status" value="1"/>
</dbReference>
<dbReference type="Gene3D" id="3.90.470.20">
    <property type="entry name" value="4'-phosphopantetheinyl transferase domain"/>
    <property type="match status" value="2"/>
</dbReference>
<accession>A0A518IZN7</accession>
<dbReference type="AlphaFoldDB" id="A0A518IZN7"/>